<gene>
    <name evidence="1" type="ORF">CCAP1982_LOCUS20206</name>
</gene>
<dbReference type="Proteomes" id="UP000606786">
    <property type="component" value="Unassembled WGS sequence"/>
</dbReference>
<dbReference type="EMBL" id="CAJHJT010000056">
    <property type="protein sequence ID" value="CAD7012107.1"/>
    <property type="molecule type" value="Genomic_DNA"/>
</dbReference>
<sequence>MDFFSLKFLEPVGSVSPKISIGEDLKHVKGKQTQGLSLLCPAQAYPQPVFSMLQACSSKCALSQHTPDIILTSTNCTAHHFSEPVGSVAPKITFLERFKMMQIASGSSSAIFCPAQSYPVPVFRCVK</sequence>
<keyword evidence="2" id="KW-1185">Reference proteome</keyword>
<evidence type="ECO:0000313" key="1">
    <source>
        <dbReference type="EMBL" id="CAD7012107.1"/>
    </source>
</evidence>
<organism evidence="1 2">
    <name type="scientific">Ceratitis capitata</name>
    <name type="common">Mediterranean fruit fly</name>
    <name type="synonym">Tephritis capitata</name>
    <dbReference type="NCBI Taxonomy" id="7213"/>
    <lineage>
        <taxon>Eukaryota</taxon>
        <taxon>Metazoa</taxon>
        <taxon>Ecdysozoa</taxon>
        <taxon>Arthropoda</taxon>
        <taxon>Hexapoda</taxon>
        <taxon>Insecta</taxon>
        <taxon>Pterygota</taxon>
        <taxon>Neoptera</taxon>
        <taxon>Endopterygota</taxon>
        <taxon>Diptera</taxon>
        <taxon>Brachycera</taxon>
        <taxon>Muscomorpha</taxon>
        <taxon>Tephritoidea</taxon>
        <taxon>Tephritidae</taxon>
        <taxon>Ceratitis</taxon>
        <taxon>Ceratitis</taxon>
    </lineage>
</organism>
<dbReference type="AlphaFoldDB" id="A0A811VA07"/>
<proteinExistence type="predicted"/>
<comment type="caution">
    <text evidence="1">The sequence shown here is derived from an EMBL/GenBank/DDBJ whole genome shotgun (WGS) entry which is preliminary data.</text>
</comment>
<accession>A0A811VA07</accession>
<evidence type="ECO:0000313" key="2">
    <source>
        <dbReference type="Proteomes" id="UP000606786"/>
    </source>
</evidence>
<name>A0A811VA07_CERCA</name>
<reference evidence="1" key="1">
    <citation type="submission" date="2020-11" db="EMBL/GenBank/DDBJ databases">
        <authorList>
            <person name="Whitehead M."/>
        </authorList>
    </citation>
    <scope>NUCLEOTIDE SEQUENCE</scope>
    <source>
        <strain evidence="1">EGII</strain>
    </source>
</reference>
<protein>
    <submittedName>
        <fullName evidence="1">(Mediterranean fruit fly) hypothetical protein</fullName>
    </submittedName>
</protein>